<accession>A0A4P7SGZ9</accession>
<dbReference type="InterPro" id="IPR004360">
    <property type="entry name" value="Glyas_Fos-R_dOase_dom"/>
</dbReference>
<dbReference type="OrthoDB" id="9795306at2"/>
<proteinExistence type="predicted"/>
<dbReference type="InterPro" id="IPR028973">
    <property type="entry name" value="PhnB-like"/>
</dbReference>
<dbReference type="Pfam" id="PF00903">
    <property type="entry name" value="Glyoxalase"/>
    <property type="match status" value="1"/>
</dbReference>
<name>A0A4P7SGZ9_9CELL</name>
<dbReference type="SUPFAM" id="SSF54593">
    <property type="entry name" value="Glyoxalase/Bleomycin resistance protein/Dihydroxybiphenyl dioxygenase"/>
    <property type="match status" value="1"/>
</dbReference>
<dbReference type="PANTHER" id="PTHR33990">
    <property type="entry name" value="PROTEIN YJDN-RELATED"/>
    <property type="match status" value="1"/>
</dbReference>
<dbReference type="CDD" id="cd06588">
    <property type="entry name" value="PhnB_like"/>
    <property type="match status" value="1"/>
</dbReference>
<organism evidence="2 3">
    <name type="scientific">Cellulomonas shaoxiangyii</name>
    <dbReference type="NCBI Taxonomy" id="2566013"/>
    <lineage>
        <taxon>Bacteria</taxon>
        <taxon>Bacillati</taxon>
        <taxon>Actinomycetota</taxon>
        <taxon>Actinomycetes</taxon>
        <taxon>Micrococcales</taxon>
        <taxon>Cellulomonadaceae</taxon>
        <taxon>Cellulomonas</taxon>
    </lineage>
</organism>
<sequence length="143" mass="14804">MTVTLNPYLGFRGEARAALAFYASVLGGAPVITTFAEGGMPHDPEHADDVMHGQLDVPGGLTLMASDAPADMDVPTESSVTISLSGGPDDADTLRGWYAGLSAGGSDVLPLERAPWGDDFGMFTDRFGTGWMVTISGLGPQEG</sequence>
<evidence type="ECO:0000259" key="1">
    <source>
        <dbReference type="Pfam" id="PF00903"/>
    </source>
</evidence>
<gene>
    <name evidence="2" type="ORF">E5225_01140</name>
</gene>
<evidence type="ECO:0000313" key="3">
    <source>
        <dbReference type="Proteomes" id="UP000296469"/>
    </source>
</evidence>
<reference evidence="2 3" key="1">
    <citation type="submission" date="2019-04" db="EMBL/GenBank/DDBJ databases">
        <title>Isolation and identification of Cellulomonas shaoxiangyii sp. Nov. isolated from feces of the Tibetan antelopes (Pantholops hodgsonii) in the Qinghai-Tibet plateau of China.</title>
        <authorList>
            <person name="Tian Z."/>
        </authorList>
    </citation>
    <scope>NUCLEOTIDE SEQUENCE [LARGE SCALE GENOMIC DNA]</scope>
    <source>
        <strain evidence="2 3">Z28</strain>
    </source>
</reference>
<dbReference type="RefSeq" id="WP_135972250.1">
    <property type="nucleotide sequence ID" value="NZ_CP039291.1"/>
</dbReference>
<protein>
    <submittedName>
        <fullName evidence="2">VOC family protein</fullName>
    </submittedName>
</protein>
<dbReference type="PANTHER" id="PTHR33990:SF1">
    <property type="entry name" value="PROTEIN YJDN"/>
    <property type="match status" value="1"/>
</dbReference>
<dbReference type="AlphaFoldDB" id="A0A4P7SGZ9"/>
<keyword evidence="3" id="KW-1185">Reference proteome</keyword>
<feature type="domain" description="Glyoxalase/fosfomycin resistance/dioxygenase" evidence="1">
    <location>
        <begin position="11"/>
        <end position="132"/>
    </location>
</feature>
<dbReference type="Gene3D" id="3.10.180.10">
    <property type="entry name" value="2,3-Dihydroxybiphenyl 1,2-Dioxygenase, domain 1"/>
    <property type="match status" value="1"/>
</dbReference>
<dbReference type="EMBL" id="CP039291">
    <property type="protein sequence ID" value="QCB92366.1"/>
    <property type="molecule type" value="Genomic_DNA"/>
</dbReference>
<dbReference type="InterPro" id="IPR029068">
    <property type="entry name" value="Glyas_Bleomycin-R_OHBP_Dase"/>
</dbReference>
<dbReference type="Proteomes" id="UP000296469">
    <property type="component" value="Chromosome"/>
</dbReference>
<evidence type="ECO:0000313" key="2">
    <source>
        <dbReference type="EMBL" id="QCB92366.1"/>
    </source>
</evidence>
<dbReference type="KEGG" id="celz:E5225_01140"/>